<dbReference type="AlphaFoldDB" id="A0A2J6X609"/>
<dbReference type="PROSITE" id="PS51770">
    <property type="entry name" value="HOTDOG_ACOT"/>
    <property type="match status" value="1"/>
</dbReference>
<dbReference type="PANTHER" id="PTHR11049">
    <property type="entry name" value="ACYL COENZYME A THIOESTER HYDROLASE"/>
    <property type="match status" value="1"/>
</dbReference>
<comment type="caution">
    <text evidence="4">The sequence shown here is derived from an EMBL/GenBank/DDBJ whole genome shotgun (WGS) entry which is preliminary data.</text>
</comment>
<dbReference type="GO" id="GO:0052816">
    <property type="term" value="F:long-chain fatty acyl-CoA hydrolase activity"/>
    <property type="evidence" value="ECO:0007669"/>
    <property type="project" value="TreeGrafter"/>
</dbReference>
<feature type="domain" description="HotDog ACOT-type" evidence="3">
    <location>
        <begin position="1"/>
        <end position="109"/>
    </location>
</feature>
<dbReference type="InterPro" id="IPR029069">
    <property type="entry name" value="HotDog_dom_sf"/>
</dbReference>
<dbReference type="Proteomes" id="UP000236910">
    <property type="component" value="Unassembled WGS sequence"/>
</dbReference>
<dbReference type="GO" id="GO:0006637">
    <property type="term" value="P:acyl-CoA metabolic process"/>
    <property type="evidence" value="ECO:0007669"/>
    <property type="project" value="TreeGrafter"/>
</dbReference>
<evidence type="ECO:0000313" key="5">
    <source>
        <dbReference type="Proteomes" id="UP000236910"/>
    </source>
</evidence>
<dbReference type="InterPro" id="IPR040170">
    <property type="entry name" value="Cytosol_ACT"/>
</dbReference>
<evidence type="ECO:0000256" key="1">
    <source>
        <dbReference type="ARBA" id="ARBA00022801"/>
    </source>
</evidence>
<dbReference type="SUPFAM" id="SSF54637">
    <property type="entry name" value="Thioesterase/thiol ester dehydrase-isomerase"/>
    <property type="match status" value="1"/>
</dbReference>
<sequence>MNNISHLVKTEDLNHHSTLFAGKAAEWFVEATYIEANLAYKKPENLVCLKIHGLKFTNPVKNGSIINIKTSLAYTGKTSIMVYGKIYNALRPEAVMVEGFVTFISVDSDGNKQPHNITFTPKTEEEIEIYQKAVELRKAELKVKSL</sequence>
<protein>
    <submittedName>
        <fullName evidence="4">Acyl-CoA thioesterase</fullName>
    </submittedName>
</protein>
<reference evidence="4 5" key="1">
    <citation type="submission" date="2018-01" db="EMBL/GenBank/DDBJ databases">
        <title>Metagenomic assembled genomes from two thermal pools in the Uzon Caldera, Kamchatka, Russia.</title>
        <authorList>
            <person name="Wilkins L."/>
            <person name="Ettinger C."/>
        </authorList>
    </citation>
    <scope>NUCLEOTIDE SEQUENCE [LARGE SCALE GENOMIC DNA]</scope>
    <source>
        <strain evidence="4">ARK-10</strain>
    </source>
</reference>
<evidence type="ECO:0000259" key="3">
    <source>
        <dbReference type="PROSITE" id="PS51770"/>
    </source>
</evidence>
<evidence type="ECO:0000313" key="4">
    <source>
        <dbReference type="EMBL" id="PMP82098.1"/>
    </source>
</evidence>
<organism evidence="4 5">
    <name type="scientific">Caldisericum exile</name>
    <dbReference type="NCBI Taxonomy" id="693075"/>
    <lineage>
        <taxon>Bacteria</taxon>
        <taxon>Pseudomonadati</taxon>
        <taxon>Caldisericota/Cryosericota group</taxon>
        <taxon>Caldisericota</taxon>
        <taxon>Caldisericia</taxon>
        <taxon>Caldisericales</taxon>
        <taxon>Caldisericaceae</taxon>
        <taxon>Caldisericum</taxon>
    </lineage>
</organism>
<dbReference type="GO" id="GO:0005737">
    <property type="term" value="C:cytoplasm"/>
    <property type="evidence" value="ECO:0007669"/>
    <property type="project" value="TreeGrafter"/>
</dbReference>
<name>A0A2J6X609_9BACT</name>
<dbReference type="InterPro" id="IPR033120">
    <property type="entry name" value="HOTDOG_ACOT"/>
</dbReference>
<gene>
    <name evidence="4" type="ORF">C0175_04230</name>
</gene>
<dbReference type="Gene3D" id="3.10.129.10">
    <property type="entry name" value="Hotdog Thioesterase"/>
    <property type="match status" value="1"/>
</dbReference>
<dbReference type="EMBL" id="PNIX01000252">
    <property type="protein sequence ID" value="PMP82098.1"/>
    <property type="molecule type" value="Genomic_DNA"/>
</dbReference>
<keyword evidence="1 2" id="KW-0378">Hydrolase</keyword>
<accession>A0A2J6X609</accession>
<proteinExistence type="predicted"/>
<evidence type="ECO:0000256" key="2">
    <source>
        <dbReference type="PROSITE-ProRule" id="PRU01106"/>
    </source>
</evidence>